<comment type="caution">
    <text evidence="1">The sequence shown here is derived from an EMBL/GenBank/DDBJ whole genome shotgun (WGS) entry which is preliminary data.</text>
</comment>
<name>A0ABV6RG92_9MICO</name>
<dbReference type="RefSeq" id="WP_376983055.1">
    <property type="nucleotide sequence ID" value="NZ_JBHLSV010000036.1"/>
</dbReference>
<accession>A0ABV6RG92</accession>
<protein>
    <submittedName>
        <fullName evidence="1">MazG-like family protein</fullName>
    </submittedName>
</protein>
<proteinExistence type="predicted"/>
<sequence>MTDPTAHGIAALSAWIDGANTHRDPEAQTWSRIGKITEEAGEAIAAFIGMTGQNPRKGITHARADVEDELLDVAITALAALEHLRGHDEQCLVLLARKVEQTLARADLGPQGP</sequence>
<gene>
    <name evidence="1" type="ORF">ACFFF6_18840</name>
</gene>
<dbReference type="SUPFAM" id="SSF101386">
    <property type="entry name" value="all-alpha NTP pyrophosphatases"/>
    <property type="match status" value="1"/>
</dbReference>
<dbReference type="EMBL" id="JBHLSV010000036">
    <property type="protein sequence ID" value="MFC0676012.1"/>
    <property type="molecule type" value="Genomic_DNA"/>
</dbReference>
<dbReference type="Proteomes" id="UP001589793">
    <property type="component" value="Unassembled WGS sequence"/>
</dbReference>
<dbReference type="InterPro" id="IPR044548">
    <property type="entry name" value="AF0060_NTP-PPase_MazG-like"/>
</dbReference>
<organism evidence="1 2">
    <name type="scientific">Brachybacterium hainanense</name>
    <dbReference type="NCBI Taxonomy" id="1541174"/>
    <lineage>
        <taxon>Bacteria</taxon>
        <taxon>Bacillati</taxon>
        <taxon>Actinomycetota</taxon>
        <taxon>Actinomycetes</taxon>
        <taxon>Micrococcales</taxon>
        <taxon>Dermabacteraceae</taxon>
        <taxon>Brachybacterium</taxon>
    </lineage>
</organism>
<evidence type="ECO:0000313" key="1">
    <source>
        <dbReference type="EMBL" id="MFC0676012.1"/>
    </source>
</evidence>
<dbReference type="CDD" id="cd11533">
    <property type="entry name" value="NTP-PPase_Af0060_like"/>
    <property type="match status" value="1"/>
</dbReference>
<dbReference type="Gene3D" id="1.10.287.1080">
    <property type="entry name" value="MazG-like"/>
    <property type="match status" value="1"/>
</dbReference>
<reference evidence="1 2" key="1">
    <citation type="submission" date="2024-09" db="EMBL/GenBank/DDBJ databases">
        <authorList>
            <person name="Sun Q."/>
            <person name="Mori K."/>
        </authorList>
    </citation>
    <scope>NUCLEOTIDE SEQUENCE [LARGE SCALE GENOMIC DNA]</scope>
    <source>
        <strain evidence="1 2">CICC 10874</strain>
    </source>
</reference>
<evidence type="ECO:0000313" key="2">
    <source>
        <dbReference type="Proteomes" id="UP001589793"/>
    </source>
</evidence>
<keyword evidence="2" id="KW-1185">Reference proteome</keyword>